<evidence type="ECO:0000313" key="4">
    <source>
        <dbReference type="Proteomes" id="UP000237466"/>
    </source>
</evidence>
<feature type="domain" description="ImpA N-terminal" evidence="2">
    <location>
        <begin position="16"/>
        <end position="144"/>
    </location>
</feature>
<feature type="region of interest" description="Disordered" evidence="1">
    <location>
        <begin position="272"/>
        <end position="296"/>
    </location>
</feature>
<evidence type="ECO:0000313" key="3">
    <source>
        <dbReference type="EMBL" id="POB49722.1"/>
    </source>
</evidence>
<evidence type="ECO:0000259" key="2">
    <source>
        <dbReference type="Pfam" id="PF06812"/>
    </source>
</evidence>
<reference evidence="3 4" key="1">
    <citation type="journal article" date="2018" name="Front. Microbiol.">
        <title>Phylogeny of Vibrio vulnificus from the Analysis of the Core-Genome: Implications for Intra-Species Taxonomy.</title>
        <authorList>
            <person name="Roig F.J."/>
            <person name="Gonzalez-Candelas F."/>
            <person name="Sanjuan E."/>
            <person name="Fouz B."/>
            <person name="Feil E.J."/>
            <person name="Llorens C."/>
            <person name="Baker-Austin C."/>
            <person name="Oliver J.D."/>
            <person name="Danin-Poleg Y."/>
            <person name="Gibas C.J."/>
            <person name="Kashi Y."/>
            <person name="Gulig P.A."/>
            <person name="Morrison S.S."/>
            <person name="Amaro C."/>
        </authorList>
    </citation>
    <scope>NUCLEOTIDE SEQUENCE [LARGE SCALE GENOMIC DNA]</scope>
    <source>
        <strain evidence="3 4">CECT4608</strain>
    </source>
</reference>
<protein>
    <submittedName>
        <fullName evidence="3">Type VI secretion system protein TssA</fullName>
    </submittedName>
</protein>
<comment type="caution">
    <text evidence="3">The sequence shown here is derived from an EMBL/GenBank/DDBJ whole genome shotgun (WGS) entry which is preliminary data.</text>
</comment>
<dbReference type="InterPro" id="IPR017740">
    <property type="entry name" value="TssA-like"/>
</dbReference>
<organism evidence="3 4">
    <name type="scientific">Vibrio vulnificus</name>
    <dbReference type="NCBI Taxonomy" id="672"/>
    <lineage>
        <taxon>Bacteria</taxon>
        <taxon>Pseudomonadati</taxon>
        <taxon>Pseudomonadota</taxon>
        <taxon>Gammaproteobacteria</taxon>
        <taxon>Vibrionales</taxon>
        <taxon>Vibrionaceae</taxon>
        <taxon>Vibrio</taxon>
    </lineage>
</organism>
<dbReference type="AlphaFoldDB" id="A0A2S3R7M9"/>
<dbReference type="EMBL" id="PDGH01000027">
    <property type="protein sequence ID" value="POB49722.1"/>
    <property type="molecule type" value="Genomic_DNA"/>
</dbReference>
<dbReference type="NCBIfam" id="TIGR03363">
    <property type="entry name" value="VI_chp_8"/>
    <property type="match status" value="1"/>
</dbReference>
<evidence type="ECO:0000256" key="1">
    <source>
        <dbReference type="SAM" id="MobiDB-lite"/>
    </source>
</evidence>
<dbReference type="PANTHER" id="PTHR37951:SF1">
    <property type="entry name" value="TYPE VI SECRETION SYSTEM COMPONENT TSSA1"/>
    <property type="match status" value="1"/>
</dbReference>
<sequence length="377" mass="42805">MSHHYEEFTWFEPALLPISDEQPAGVDPRSDITPQSLYYRLKDQRMQARNIERNAIIEEEPILNYANLWQVFLDEVPPALASQTKDLEYVAWLIEALTRLDGFKGMAVGYELATYYLENYWADLYPMPDEDGLETRISPIIGLNGIDNEGTLIFPLSCIPMTEGLSEQPYAYWEYQQALDLERCDEDKKRAKRDQGVPELSDITLAVKSSSSQFYQKLIEDLNRAISSFERFSQALDSACEEVTPSSYISRKLDVIHSAIMHLASDKMIKVSKETNSDESSNSASSHEGESDGRGQGEANFQLLAANMHSREQAIVQLQRVADFFRETEPHSPVSYTIEQVIRWCGMSLPELLAELISDGDAKKGYFRLVGIADKNE</sequence>
<dbReference type="Proteomes" id="UP000237466">
    <property type="component" value="Unassembled WGS sequence"/>
</dbReference>
<dbReference type="InterPro" id="IPR010657">
    <property type="entry name" value="ImpA_N"/>
</dbReference>
<dbReference type="RefSeq" id="WP_103199801.1">
    <property type="nucleotide sequence ID" value="NZ_JASMUA010000008.1"/>
</dbReference>
<proteinExistence type="predicted"/>
<name>A0A2S3R7M9_VIBVL</name>
<dbReference type="Pfam" id="PF06812">
    <property type="entry name" value="ImpA_N"/>
    <property type="match status" value="1"/>
</dbReference>
<accession>A0A2S3R7M9</accession>
<gene>
    <name evidence="3" type="ORF">CRN52_03035</name>
</gene>
<dbReference type="PANTHER" id="PTHR37951">
    <property type="entry name" value="CYTOPLASMIC PROTEIN-RELATED"/>
    <property type="match status" value="1"/>
</dbReference>